<dbReference type="PANTHER" id="PTHR47447">
    <property type="entry name" value="OS03G0856100 PROTEIN"/>
    <property type="match status" value="1"/>
</dbReference>
<feature type="repeat" description="PPR" evidence="3">
    <location>
        <begin position="186"/>
        <end position="220"/>
    </location>
</feature>
<dbReference type="PANTHER" id="PTHR47447:SF27">
    <property type="entry name" value="PENTACOTRIPEPTIDE-REPEAT REGION OF PRORP DOMAIN-CONTAINING PROTEIN"/>
    <property type="match status" value="1"/>
</dbReference>
<keyword evidence="2" id="KW-0677">Repeat</keyword>
<dbReference type="PROSITE" id="PS51375">
    <property type="entry name" value="PPR"/>
    <property type="match status" value="2"/>
</dbReference>
<feature type="region of interest" description="Disordered" evidence="4">
    <location>
        <begin position="64"/>
        <end position="90"/>
    </location>
</feature>
<name>A0A4Y1QZI6_PRUDU</name>
<evidence type="ECO:0000256" key="3">
    <source>
        <dbReference type="PROSITE-ProRule" id="PRU00708"/>
    </source>
</evidence>
<dbReference type="AlphaFoldDB" id="A0A4Y1QZI6"/>
<dbReference type="InterPro" id="IPR002885">
    <property type="entry name" value="PPR_rpt"/>
</dbReference>
<feature type="non-terminal residue" evidence="5">
    <location>
        <position position="1"/>
    </location>
</feature>
<sequence length="269" mass="30494">TEIDDLRLLAPFCKKKSFGRNHKLIHGRESHFSGSRTSSLQKATLQSQPQVQFSAGFFSQKTENHNENDEQQHRAKQPKSSTPKTKTAKDMARLVNTNTWSSELESSLSTISSSLSKTTVHQTLHLIKTPHKALQFFKWVEVMGFSHNDQSYFLMLEILGRARNLNAARNLLFSIEKKSNGAVKLEDRFFNSLIRNYGRAGLFQESIKLFTTMKSLGVSPSVVSFNSLLSILLKKGRTNMAKNVYDEMLSMYGVTPDTYTFNILIEGFV</sequence>
<organism evidence="5">
    <name type="scientific">Prunus dulcis</name>
    <name type="common">Almond</name>
    <name type="synonym">Amygdalus dulcis</name>
    <dbReference type="NCBI Taxonomy" id="3755"/>
    <lineage>
        <taxon>Eukaryota</taxon>
        <taxon>Viridiplantae</taxon>
        <taxon>Streptophyta</taxon>
        <taxon>Embryophyta</taxon>
        <taxon>Tracheophyta</taxon>
        <taxon>Spermatophyta</taxon>
        <taxon>Magnoliopsida</taxon>
        <taxon>eudicotyledons</taxon>
        <taxon>Gunneridae</taxon>
        <taxon>Pentapetalae</taxon>
        <taxon>rosids</taxon>
        <taxon>fabids</taxon>
        <taxon>Rosales</taxon>
        <taxon>Rosaceae</taxon>
        <taxon>Amygdaloideae</taxon>
        <taxon>Amygdaleae</taxon>
        <taxon>Prunus</taxon>
    </lineage>
</organism>
<gene>
    <name evidence="5" type="ORF">Prudu_006334</name>
</gene>
<dbReference type="InterPro" id="IPR011990">
    <property type="entry name" value="TPR-like_helical_dom_sf"/>
</dbReference>
<comment type="similarity">
    <text evidence="1">Belongs to the PPR family. P subfamily.</text>
</comment>
<feature type="repeat" description="PPR" evidence="3">
    <location>
        <begin position="221"/>
        <end position="256"/>
    </location>
</feature>
<dbReference type="Pfam" id="PF13041">
    <property type="entry name" value="PPR_2"/>
    <property type="match status" value="1"/>
</dbReference>
<dbReference type="NCBIfam" id="TIGR00756">
    <property type="entry name" value="PPR"/>
    <property type="match status" value="2"/>
</dbReference>
<dbReference type="EMBL" id="AP019298">
    <property type="protein sequence ID" value="BBG97269.1"/>
    <property type="molecule type" value="Genomic_DNA"/>
</dbReference>
<dbReference type="Gene3D" id="1.25.40.10">
    <property type="entry name" value="Tetratricopeptide repeat domain"/>
    <property type="match status" value="1"/>
</dbReference>
<evidence type="ECO:0000256" key="2">
    <source>
        <dbReference type="ARBA" id="ARBA00022737"/>
    </source>
</evidence>
<evidence type="ECO:0000256" key="1">
    <source>
        <dbReference type="ARBA" id="ARBA00007626"/>
    </source>
</evidence>
<reference evidence="5" key="1">
    <citation type="journal article" date="2019" name="Science">
        <title>Mutation of a bHLH transcription factor allowed almond domestication.</title>
        <authorList>
            <person name="Sanchez-Perez R."/>
            <person name="Pavan S."/>
            <person name="Mazzeo R."/>
            <person name="Moldovan C."/>
            <person name="Aiese Cigliano R."/>
            <person name="Del Cueto J."/>
            <person name="Ricciardi F."/>
            <person name="Lotti C."/>
            <person name="Ricciardi L."/>
            <person name="Dicenta F."/>
            <person name="Lopez-Marques R.L."/>
            <person name="Lindberg Moller B."/>
        </authorList>
    </citation>
    <scope>NUCLEOTIDE SEQUENCE</scope>
</reference>
<proteinExistence type="inferred from homology"/>
<feature type="compositionally biased region" description="Basic and acidic residues" evidence="4">
    <location>
        <begin position="64"/>
        <end position="73"/>
    </location>
</feature>
<evidence type="ECO:0000256" key="4">
    <source>
        <dbReference type="SAM" id="MobiDB-lite"/>
    </source>
</evidence>
<evidence type="ECO:0000313" key="5">
    <source>
        <dbReference type="EMBL" id="BBG97269.1"/>
    </source>
</evidence>
<dbReference type="Pfam" id="PF01535">
    <property type="entry name" value="PPR"/>
    <property type="match status" value="1"/>
</dbReference>
<protein>
    <submittedName>
        <fullName evidence="5">Tetratricopeptide repeat-like superfamily protein</fullName>
    </submittedName>
</protein>
<accession>A0A4Y1QZI6</accession>